<gene>
    <name evidence="2" type="ORF">GTP23_11270</name>
</gene>
<dbReference type="AlphaFoldDB" id="A0A845I404"/>
<feature type="transmembrane region" description="Helical" evidence="1">
    <location>
        <begin position="364"/>
        <end position="381"/>
    </location>
</feature>
<evidence type="ECO:0000313" key="2">
    <source>
        <dbReference type="EMBL" id="MYN45628.1"/>
    </source>
</evidence>
<feature type="transmembrane region" description="Helical" evidence="1">
    <location>
        <begin position="532"/>
        <end position="553"/>
    </location>
</feature>
<keyword evidence="1" id="KW-1133">Transmembrane helix</keyword>
<feature type="transmembrane region" description="Helical" evidence="1">
    <location>
        <begin position="323"/>
        <end position="344"/>
    </location>
</feature>
<keyword evidence="1" id="KW-0812">Transmembrane</keyword>
<protein>
    <submittedName>
        <fullName evidence="2">CHASE2 domain-containing protein</fullName>
    </submittedName>
</protein>
<feature type="transmembrane region" description="Helical" evidence="1">
    <location>
        <begin position="39"/>
        <end position="64"/>
    </location>
</feature>
<dbReference type="Proteomes" id="UP000444316">
    <property type="component" value="Unassembled WGS sequence"/>
</dbReference>
<feature type="transmembrane region" description="Helical" evidence="1">
    <location>
        <begin position="591"/>
        <end position="610"/>
    </location>
</feature>
<dbReference type="RefSeq" id="WP_161035207.1">
    <property type="nucleotide sequence ID" value="NZ_WWCL01000002.1"/>
</dbReference>
<dbReference type="EMBL" id="WWCL01000002">
    <property type="protein sequence ID" value="MYN45628.1"/>
    <property type="molecule type" value="Genomic_DNA"/>
</dbReference>
<keyword evidence="3" id="KW-1185">Reference proteome</keyword>
<feature type="transmembrane region" description="Helical" evidence="1">
    <location>
        <begin position="387"/>
        <end position="409"/>
    </location>
</feature>
<keyword evidence="1" id="KW-0472">Membrane</keyword>
<evidence type="ECO:0000313" key="3">
    <source>
        <dbReference type="Proteomes" id="UP000444316"/>
    </source>
</evidence>
<reference evidence="2" key="1">
    <citation type="submission" date="2019-12" db="EMBL/GenBank/DDBJ databases">
        <title>Novel species isolated from a subtropical stream in China.</title>
        <authorList>
            <person name="Lu H."/>
        </authorList>
    </citation>
    <scope>NUCLEOTIDE SEQUENCE [LARGE SCALE GENOMIC DNA]</scope>
    <source>
        <strain evidence="2">FT93W</strain>
    </source>
</reference>
<organism evidence="2 3">
    <name type="scientific">Duganella fentianensis</name>
    <dbReference type="NCBI Taxonomy" id="2692177"/>
    <lineage>
        <taxon>Bacteria</taxon>
        <taxon>Pseudomonadati</taxon>
        <taxon>Pseudomonadota</taxon>
        <taxon>Betaproteobacteria</taxon>
        <taxon>Burkholderiales</taxon>
        <taxon>Oxalobacteraceae</taxon>
        <taxon>Telluria group</taxon>
        <taxon>Duganella</taxon>
    </lineage>
</organism>
<name>A0A845I404_9BURK</name>
<proteinExistence type="predicted"/>
<comment type="caution">
    <text evidence="2">The sequence shown here is derived from an EMBL/GenBank/DDBJ whole genome shotgun (WGS) entry which is preliminary data.</text>
</comment>
<feature type="transmembrane region" description="Helical" evidence="1">
    <location>
        <begin position="430"/>
        <end position="454"/>
    </location>
</feature>
<sequence>MTTSKQATSTSISALWLSFRRLADLCAHHFNADLRASLFSAALAVLALKVGALAILTKLSLLVVSNQALLTAPQVALNGSGPVVLYLSENQWQQRYLERAPLDRCKLAEDLGQMLAHQPRQLLVDFDLSPSLQESRAGCQQQLDQLLDQHADKLVLLMPFRVGSDTLLAQKAEWLAQRCRAGVAFGDGALNVSLGAVIDFVPESQAMADAMHERGSVEVCHQLGTADGRERWLRRGADPVTDDASAEAINFAGFSKQVVALALDDPAVQNIGNWAGRDVYFGGDYGGSKDDRFLTPMGPLPGVTIHAAIAWTQAHPVRELPHAVGVATDILTAFVFSLGIGFFWSRYLKVSLHGQGYQRENSTLLVLGFVLYFAIMLWLFFQLSVLLFMHGILIAPLLIGLSMLIDGFVRGPIAASLELSEAEQEQPRRALMAAQVMSVVLTCSVLVLLVPLLHHWSMPLQLLILTLLATLLDRVLPVLWPAPQAEHKGGHGSHADHGSHEAYPRAHLLAWLLCGALAGVAADQYLALGMGWLLAAFAGVITGLVLVLFIGLLRSLQWRSFSRPARWWTAQLLGVQHEIHGWRELAGALSFCLRHSAYWVVLVAALIVMLSH</sequence>
<evidence type="ECO:0000256" key="1">
    <source>
        <dbReference type="SAM" id="Phobius"/>
    </source>
</evidence>
<accession>A0A845I404</accession>